<sequence length="239" mass="27100">MQFSVSSNIDEVLRSLDDFTARQVPQAIAWALNDTADLALKGVQDDMDAHFDRPTRWTKNAFMVWRANKRKLVAEVKERPSVGRKHYLKVQERGGPRPQTGLERLFNTRMAYAGHIQSVIPAAAALRDAFGNWSVGERNRVLSSVRAQSDRAANSTKASKVRRKNASQFFVPRLDSRLSPGVWKRTSRGAALKKVVHFSQAVPKYRKRLGFIDGAEARVRKEFPRFLARALEKAIRTAR</sequence>
<proteinExistence type="predicted"/>
<evidence type="ECO:0000313" key="2">
    <source>
        <dbReference type="Proteomes" id="UP000277498"/>
    </source>
</evidence>
<keyword evidence="2" id="KW-1185">Reference proteome</keyword>
<dbReference type="EMBL" id="UXAW01000084">
    <property type="protein sequence ID" value="VDC31404.1"/>
    <property type="molecule type" value="Genomic_DNA"/>
</dbReference>
<name>A0A3P5XTQ0_9RHOB</name>
<organism evidence="1 2">
    <name type="scientific">Pseudogemmobacter humi</name>
    <dbReference type="NCBI Taxonomy" id="2483812"/>
    <lineage>
        <taxon>Bacteria</taxon>
        <taxon>Pseudomonadati</taxon>
        <taxon>Pseudomonadota</taxon>
        <taxon>Alphaproteobacteria</taxon>
        <taxon>Rhodobacterales</taxon>
        <taxon>Paracoccaceae</taxon>
        <taxon>Pseudogemmobacter</taxon>
    </lineage>
</organism>
<evidence type="ECO:0000313" key="1">
    <source>
        <dbReference type="EMBL" id="VDC31404.1"/>
    </source>
</evidence>
<dbReference type="Proteomes" id="UP000277498">
    <property type="component" value="Unassembled WGS sequence"/>
</dbReference>
<dbReference type="AlphaFoldDB" id="A0A3P5XTQ0"/>
<dbReference type="OrthoDB" id="7564032at2"/>
<protein>
    <submittedName>
        <fullName evidence="1">Uncharacterized protein</fullName>
    </submittedName>
</protein>
<dbReference type="RefSeq" id="WP_124087604.1">
    <property type="nucleotide sequence ID" value="NZ_UXAW01000084.1"/>
</dbReference>
<gene>
    <name evidence="1" type="ORF">XINFAN_02875</name>
</gene>
<reference evidence="1 2" key="1">
    <citation type="submission" date="2018-11" db="EMBL/GenBank/DDBJ databases">
        <authorList>
            <person name="Criscuolo A."/>
        </authorList>
    </citation>
    <scope>NUCLEOTIDE SEQUENCE [LARGE SCALE GENOMIC DNA]</scope>
    <source>
        <strain evidence="1">ACIP111625</strain>
    </source>
</reference>
<accession>A0A3P5XTQ0</accession>